<feature type="transmembrane region" description="Helical" evidence="1">
    <location>
        <begin position="198"/>
        <end position="219"/>
    </location>
</feature>
<dbReference type="InterPro" id="IPR036890">
    <property type="entry name" value="HATPase_C_sf"/>
</dbReference>
<evidence type="ECO:0000313" key="4">
    <source>
        <dbReference type="Proteomes" id="UP000261080"/>
    </source>
</evidence>
<comment type="caution">
    <text evidence="3">The sequence shown here is derived from an EMBL/GenBank/DDBJ whole genome shotgun (WGS) entry which is preliminary data.</text>
</comment>
<evidence type="ECO:0000259" key="2">
    <source>
        <dbReference type="Pfam" id="PF14501"/>
    </source>
</evidence>
<dbReference type="OrthoDB" id="9156435at2"/>
<dbReference type="CDD" id="cd16935">
    <property type="entry name" value="HATPase_AgrC-ComD-like"/>
    <property type="match status" value="1"/>
</dbReference>
<feature type="transmembrane region" description="Helical" evidence="1">
    <location>
        <begin position="62"/>
        <end position="82"/>
    </location>
</feature>
<dbReference type="PROSITE" id="PS51257">
    <property type="entry name" value="PROKAR_LIPOPROTEIN"/>
    <property type="match status" value="1"/>
</dbReference>
<evidence type="ECO:0000256" key="1">
    <source>
        <dbReference type="SAM" id="Phobius"/>
    </source>
</evidence>
<dbReference type="SUPFAM" id="SSF55874">
    <property type="entry name" value="ATPase domain of HSP90 chaperone/DNA topoisomerase II/histidine kinase"/>
    <property type="match status" value="1"/>
</dbReference>
<keyword evidence="4" id="KW-1185">Reference proteome</keyword>
<keyword evidence="1" id="KW-1133">Transmembrane helix</keyword>
<dbReference type="Gene3D" id="3.30.565.10">
    <property type="entry name" value="Histidine kinase-like ATPase, C-terminal domain"/>
    <property type="match status" value="1"/>
</dbReference>
<gene>
    <name evidence="3" type="ORF">DW016_04595</name>
</gene>
<name>A0A3E3K443_9FIRM</name>
<sequence>MERATHIIILTLISCFEIWMCYQILYRTVLEKRYLQTWQKILIWGNILGMGIVLGVNRNMLFFSSAMLWGCIVFTMLIALFLHVKKWKLIAEIVGIYFLFVALLDFFFFFCRMAVENDVYYVFYKGDYFVDKSILYILSRISISVMLICFKKEKKGESILKKTQMFLLITAGILVVIVTGYHFLIYDILNGLSDISGWSAACSLLAIFVVVAFCLGISWKNQSLKQENQILEVREKLELDNMRDMTKALEQNRIQVHDMRHHMIILREYALKKEYEAIETYLDQLLESYVEVQEERWTRIRNLDILLSEKKKEANLENIRFQIETDVLQSLPFKETETSVLFGNLLDNAIEACKKMKTETRWIRVEIRQRKGFLFFTIANSIGKRPQEKDGQFVSDKEDKKVHGYGLKSIRRIVKKYGGSFQCDVVEEEVKISISFSNK</sequence>
<organism evidence="3 4">
    <name type="scientific">Sellimonas intestinalis</name>
    <dbReference type="NCBI Taxonomy" id="1653434"/>
    <lineage>
        <taxon>Bacteria</taxon>
        <taxon>Bacillati</taxon>
        <taxon>Bacillota</taxon>
        <taxon>Clostridia</taxon>
        <taxon>Lachnospirales</taxon>
        <taxon>Lachnospiraceae</taxon>
        <taxon>Sellimonas</taxon>
    </lineage>
</organism>
<feature type="transmembrane region" description="Helical" evidence="1">
    <location>
        <begin position="165"/>
        <end position="186"/>
    </location>
</feature>
<reference evidence="3 4" key="1">
    <citation type="submission" date="2018-08" db="EMBL/GenBank/DDBJ databases">
        <title>A genome reference for cultivated species of the human gut microbiota.</title>
        <authorList>
            <person name="Zou Y."/>
            <person name="Xue W."/>
            <person name="Luo G."/>
        </authorList>
    </citation>
    <scope>NUCLEOTIDE SEQUENCE [LARGE SCALE GENOMIC DNA]</scope>
    <source>
        <strain evidence="3 4">AF37-2AT</strain>
    </source>
</reference>
<feature type="transmembrane region" description="Helical" evidence="1">
    <location>
        <begin position="94"/>
        <end position="115"/>
    </location>
</feature>
<dbReference type="InterPro" id="IPR032834">
    <property type="entry name" value="NatK-like_C"/>
</dbReference>
<proteinExistence type="predicted"/>
<feature type="transmembrane region" description="Helical" evidence="1">
    <location>
        <begin position="6"/>
        <end position="25"/>
    </location>
</feature>
<dbReference type="EMBL" id="QVLX01000002">
    <property type="protein sequence ID" value="RGE88800.1"/>
    <property type="molecule type" value="Genomic_DNA"/>
</dbReference>
<feature type="domain" description="Sensor histidine kinase NatK-like C-terminal" evidence="2">
    <location>
        <begin position="338"/>
        <end position="436"/>
    </location>
</feature>
<keyword evidence="1" id="KW-0812">Transmembrane</keyword>
<keyword evidence="1" id="KW-0472">Membrane</keyword>
<dbReference type="RefSeq" id="WP_024733642.1">
    <property type="nucleotide sequence ID" value="NZ_CALBAT010000009.1"/>
</dbReference>
<feature type="transmembrane region" description="Helical" evidence="1">
    <location>
        <begin position="135"/>
        <end position="153"/>
    </location>
</feature>
<dbReference type="Proteomes" id="UP000261080">
    <property type="component" value="Unassembled WGS sequence"/>
</dbReference>
<accession>A0A3E3K443</accession>
<protein>
    <submittedName>
        <fullName evidence="3">GHKL domain-containing protein</fullName>
    </submittedName>
</protein>
<dbReference type="AlphaFoldDB" id="A0A3E3K443"/>
<evidence type="ECO:0000313" key="3">
    <source>
        <dbReference type="EMBL" id="RGE88800.1"/>
    </source>
</evidence>
<feature type="transmembrane region" description="Helical" evidence="1">
    <location>
        <begin position="37"/>
        <end position="56"/>
    </location>
</feature>
<dbReference type="Pfam" id="PF14501">
    <property type="entry name" value="HATPase_c_5"/>
    <property type="match status" value="1"/>
</dbReference>